<gene>
    <name evidence="2" type="ORF">N7509_006538</name>
</gene>
<feature type="region of interest" description="Disordered" evidence="1">
    <location>
        <begin position="38"/>
        <end position="68"/>
    </location>
</feature>
<evidence type="ECO:0000256" key="1">
    <source>
        <dbReference type="SAM" id="MobiDB-lite"/>
    </source>
</evidence>
<dbReference type="AlphaFoldDB" id="A0A9W9W0G3"/>
<dbReference type="RefSeq" id="XP_056488436.1">
    <property type="nucleotide sequence ID" value="XM_056631175.1"/>
</dbReference>
<sequence>MIRRPSAFHLNGSVFSIAPKERQTSKLTFESTNTWTGQRPYKCSESGSEERQGFASSGDFLRHQKRIT</sequence>
<keyword evidence="3" id="KW-1185">Reference proteome</keyword>
<evidence type="ECO:0000313" key="3">
    <source>
        <dbReference type="Proteomes" id="UP001147747"/>
    </source>
</evidence>
<dbReference type="Proteomes" id="UP001147747">
    <property type="component" value="Unassembled WGS sequence"/>
</dbReference>
<name>A0A9W9W0G3_9EURO</name>
<accession>A0A9W9W0G3</accession>
<evidence type="ECO:0000313" key="2">
    <source>
        <dbReference type="EMBL" id="KAJ5394751.1"/>
    </source>
</evidence>
<protein>
    <submittedName>
        <fullName evidence="2">Uncharacterized protein</fullName>
    </submittedName>
</protein>
<dbReference type="EMBL" id="JAPZBU010000007">
    <property type="protein sequence ID" value="KAJ5394751.1"/>
    <property type="molecule type" value="Genomic_DNA"/>
</dbReference>
<organism evidence="2 3">
    <name type="scientific">Penicillium cosmopolitanum</name>
    <dbReference type="NCBI Taxonomy" id="1131564"/>
    <lineage>
        <taxon>Eukaryota</taxon>
        <taxon>Fungi</taxon>
        <taxon>Dikarya</taxon>
        <taxon>Ascomycota</taxon>
        <taxon>Pezizomycotina</taxon>
        <taxon>Eurotiomycetes</taxon>
        <taxon>Eurotiomycetidae</taxon>
        <taxon>Eurotiales</taxon>
        <taxon>Aspergillaceae</taxon>
        <taxon>Penicillium</taxon>
    </lineage>
</organism>
<dbReference type="GeneID" id="81370155"/>
<comment type="caution">
    <text evidence="2">The sequence shown here is derived from an EMBL/GenBank/DDBJ whole genome shotgun (WGS) entry which is preliminary data.</text>
</comment>
<proteinExistence type="predicted"/>
<dbReference type="Gene3D" id="3.30.160.60">
    <property type="entry name" value="Classic Zinc Finger"/>
    <property type="match status" value="1"/>
</dbReference>
<reference evidence="2" key="1">
    <citation type="submission" date="2022-12" db="EMBL/GenBank/DDBJ databases">
        <authorList>
            <person name="Petersen C."/>
        </authorList>
    </citation>
    <scope>NUCLEOTIDE SEQUENCE</scope>
    <source>
        <strain evidence="2">IBT 29677</strain>
    </source>
</reference>
<reference evidence="2" key="2">
    <citation type="journal article" date="2023" name="IMA Fungus">
        <title>Comparative genomic study of the Penicillium genus elucidates a diverse pangenome and 15 lateral gene transfer events.</title>
        <authorList>
            <person name="Petersen C."/>
            <person name="Sorensen T."/>
            <person name="Nielsen M.R."/>
            <person name="Sondergaard T.E."/>
            <person name="Sorensen J.L."/>
            <person name="Fitzpatrick D.A."/>
            <person name="Frisvad J.C."/>
            <person name="Nielsen K.L."/>
        </authorList>
    </citation>
    <scope>NUCLEOTIDE SEQUENCE</scope>
    <source>
        <strain evidence="2">IBT 29677</strain>
    </source>
</reference>